<dbReference type="Gene3D" id="3.50.50.60">
    <property type="entry name" value="FAD/NAD(P)-binding domain"/>
    <property type="match status" value="1"/>
</dbReference>
<accession>A0ABD3WRP8</accession>
<dbReference type="Proteomes" id="UP001634394">
    <property type="component" value="Unassembled WGS sequence"/>
</dbReference>
<dbReference type="InterPro" id="IPR002937">
    <property type="entry name" value="Amino_oxidase"/>
</dbReference>
<dbReference type="SUPFAM" id="SSF54373">
    <property type="entry name" value="FAD-linked reductases, C-terminal domain"/>
    <property type="match status" value="1"/>
</dbReference>
<evidence type="ECO:0000313" key="3">
    <source>
        <dbReference type="Proteomes" id="UP001634394"/>
    </source>
</evidence>
<dbReference type="Pfam" id="PF01593">
    <property type="entry name" value="Amino_oxidase"/>
    <property type="match status" value="1"/>
</dbReference>
<dbReference type="SUPFAM" id="SSF51905">
    <property type="entry name" value="FAD/NAD(P)-binding domain"/>
    <property type="match status" value="1"/>
</dbReference>
<dbReference type="AlphaFoldDB" id="A0ABD3WRP8"/>
<keyword evidence="3" id="KW-1185">Reference proteome</keyword>
<dbReference type="PANTHER" id="PTHR10742">
    <property type="entry name" value="FLAVIN MONOAMINE OXIDASE"/>
    <property type="match status" value="1"/>
</dbReference>
<reference evidence="2 3" key="1">
    <citation type="submission" date="2024-11" db="EMBL/GenBank/DDBJ databases">
        <title>Chromosome-level genome assembly of the freshwater bivalve Anodonta woodiana.</title>
        <authorList>
            <person name="Chen X."/>
        </authorList>
    </citation>
    <scope>NUCLEOTIDE SEQUENCE [LARGE SCALE GENOMIC DNA]</scope>
    <source>
        <strain evidence="2">MN2024</strain>
        <tissue evidence="2">Gills</tissue>
    </source>
</reference>
<gene>
    <name evidence="2" type="ORF">ACJMK2_034462</name>
</gene>
<evidence type="ECO:0000313" key="2">
    <source>
        <dbReference type="EMBL" id="KAL3876654.1"/>
    </source>
</evidence>
<name>A0ABD3WRP8_SINWO</name>
<feature type="domain" description="Amine oxidase" evidence="1">
    <location>
        <begin position="16"/>
        <end position="456"/>
    </location>
</feature>
<sequence length="469" mass="52981">MTDRSARIVVVGAGAAGLSATCRLLQAGFSDVIILEASDRMGGRINTVKFGKGEDDIVELGANWIHGPTPENSTFTVAEEHGLLRPYKILNRFSETFIKENGEEIDRRLVSKALEIYHKLDAEVFNRERIGSSPNQNLYEKAVPFFQTELDNLPEGERKDVERALQAMLNYSRFHNGDELEKISAPGLADYVEMPGGDVKIPLGYMSILNKIAKDFPASTIRYNCEVLEIRWQERGQLPIRLVCRNGIYTADHVIITCSLGYLKKHKDRLFSPGLPDHKKRAIDTVGYGRVDKIFLQYKEPFMDPGFVGIVFAWDDTTKVTTSTWYKRIFGIDVVDNNPNVLVAWLAGDGAEHMETLSEEEIERVCTDILRKFLPGRTVPKPERVLATRWCSNPYTLGSYSYPGMEYRHGDMLVMAEPLCYQGVPRVLFAGEATHDRFFSCTHGARSSGIREADRLVELYSKRKAQARL</sequence>
<dbReference type="Gene3D" id="3.90.660.10">
    <property type="match status" value="1"/>
</dbReference>
<organism evidence="2 3">
    <name type="scientific">Sinanodonta woodiana</name>
    <name type="common">Chinese pond mussel</name>
    <name type="synonym">Anodonta woodiana</name>
    <dbReference type="NCBI Taxonomy" id="1069815"/>
    <lineage>
        <taxon>Eukaryota</taxon>
        <taxon>Metazoa</taxon>
        <taxon>Spiralia</taxon>
        <taxon>Lophotrochozoa</taxon>
        <taxon>Mollusca</taxon>
        <taxon>Bivalvia</taxon>
        <taxon>Autobranchia</taxon>
        <taxon>Heteroconchia</taxon>
        <taxon>Palaeoheterodonta</taxon>
        <taxon>Unionida</taxon>
        <taxon>Unionoidea</taxon>
        <taxon>Unionidae</taxon>
        <taxon>Unioninae</taxon>
        <taxon>Sinanodonta</taxon>
    </lineage>
</organism>
<proteinExistence type="predicted"/>
<dbReference type="InterPro" id="IPR036188">
    <property type="entry name" value="FAD/NAD-bd_sf"/>
</dbReference>
<protein>
    <recommendedName>
        <fullName evidence="1">Amine oxidase domain-containing protein</fullName>
    </recommendedName>
</protein>
<comment type="caution">
    <text evidence="2">The sequence shown here is derived from an EMBL/GenBank/DDBJ whole genome shotgun (WGS) entry which is preliminary data.</text>
</comment>
<dbReference type="PANTHER" id="PTHR10742:SF416">
    <property type="entry name" value="SPERMINE OXIDASE"/>
    <property type="match status" value="1"/>
</dbReference>
<dbReference type="InterPro" id="IPR050281">
    <property type="entry name" value="Flavin_monoamine_oxidase"/>
</dbReference>
<dbReference type="EMBL" id="JBJQND010000005">
    <property type="protein sequence ID" value="KAL3876654.1"/>
    <property type="molecule type" value="Genomic_DNA"/>
</dbReference>
<evidence type="ECO:0000259" key="1">
    <source>
        <dbReference type="Pfam" id="PF01593"/>
    </source>
</evidence>